<accession>A0A291QUD7</accession>
<evidence type="ECO:0000313" key="1">
    <source>
        <dbReference type="EMBL" id="ATL47547.1"/>
    </source>
</evidence>
<keyword evidence="2" id="KW-1185">Reference proteome</keyword>
<evidence type="ECO:0000313" key="2">
    <source>
        <dbReference type="Proteomes" id="UP000220133"/>
    </source>
</evidence>
<organism evidence="1 2">
    <name type="scientific">Chitinophaga caeni</name>
    <dbReference type="NCBI Taxonomy" id="2029983"/>
    <lineage>
        <taxon>Bacteria</taxon>
        <taxon>Pseudomonadati</taxon>
        <taxon>Bacteroidota</taxon>
        <taxon>Chitinophagia</taxon>
        <taxon>Chitinophagales</taxon>
        <taxon>Chitinophagaceae</taxon>
        <taxon>Chitinophaga</taxon>
    </lineage>
</organism>
<gene>
    <name evidence="1" type="ORF">COR50_10420</name>
</gene>
<reference evidence="1 2" key="1">
    <citation type="submission" date="2017-10" db="EMBL/GenBank/DDBJ databases">
        <title>Paenichitinophaga pekingensis gen. nov., sp. nov., isolated from activated sludge.</title>
        <authorList>
            <person name="Jin D."/>
            <person name="Kong X."/>
            <person name="Deng Y."/>
            <person name="Bai Z."/>
        </authorList>
    </citation>
    <scope>NUCLEOTIDE SEQUENCE [LARGE SCALE GENOMIC DNA]</scope>
    <source>
        <strain evidence="1 2">13</strain>
    </source>
</reference>
<name>A0A291QUD7_9BACT</name>
<protein>
    <submittedName>
        <fullName evidence="1">Uncharacterized protein</fullName>
    </submittedName>
</protein>
<dbReference type="EMBL" id="CP023777">
    <property type="protein sequence ID" value="ATL47547.1"/>
    <property type="molecule type" value="Genomic_DNA"/>
</dbReference>
<proteinExistence type="predicted"/>
<sequence length="65" mass="7239">MAQIGHHGRQFDRAIELLYKCIGKLPFPINGAKFHGFLVGLNISSFAYFLDLVRNSSKFKAILAG</sequence>
<dbReference type="AlphaFoldDB" id="A0A291QUD7"/>
<dbReference type="KEGG" id="cbae:COR50_10420"/>
<dbReference type="Proteomes" id="UP000220133">
    <property type="component" value="Chromosome"/>
</dbReference>
<dbReference type="RefSeq" id="WP_098193924.1">
    <property type="nucleotide sequence ID" value="NZ_CP023777.1"/>
</dbReference>